<accession>A0A7U9XW35</accession>
<reference evidence="4" key="1">
    <citation type="submission" date="2021-01" db="EMBL/GenBank/DDBJ databases">
        <title>Draft genome sequence of Acholeplasmataceae bacterium strain Mahy22.</title>
        <authorList>
            <person name="Watanabe M."/>
            <person name="Kojima H."/>
            <person name="Fukui M."/>
        </authorList>
    </citation>
    <scope>NUCLEOTIDE SEQUENCE</scope>
    <source>
        <strain evidence="4">Mahy22</strain>
    </source>
</reference>
<evidence type="ECO:0000259" key="3">
    <source>
        <dbReference type="Pfam" id="PF00294"/>
    </source>
</evidence>
<dbReference type="GO" id="GO:0016301">
    <property type="term" value="F:kinase activity"/>
    <property type="evidence" value="ECO:0007669"/>
    <property type="project" value="UniProtKB-KW"/>
</dbReference>
<protein>
    <submittedName>
        <fullName evidence="4">Kinase</fullName>
    </submittedName>
</protein>
<proteinExistence type="predicted"/>
<dbReference type="InterPro" id="IPR011611">
    <property type="entry name" value="PfkB_dom"/>
</dbReference>
<sequence>MKKVLVIGGSVIDIFAYPKEKLILGDSNPGYLKRSLGGVARNIAENLARLDVDTTLFTVLGKDEGRRWIMTSAQEAKLKLSATTVEQTPSYLSILNEENEHVVSIALMDQIETLSIEDVKKRSNIFNRIDIIVLDTNLHQDTLDYIAKTYKDKDIYIDAISCQKADKIKSIYPYIHTLKMNLLEANYLAKADNQLDDKMLGKYFISKGVKEVYITKGREGSFYVSNDEFREMKAKKVEIKNVAGAGDAYFAGVIYAKLNDLDPLIYGTKAARITLQDEKAVSQEMSTEKIKEIN</sequence>
<dbReference type="Pfam" id="PF00294">
    <property type="entry name" value="PfkB"/>
    <property type="match status" value="1"/>
</dbReference>
<name>A0A7U9XW35_9MOLU</name>
<evidence type="ECO:0000313" key="5">
    <source>
        <dbReference type="Proteomes" id="UP000620133"/>
    </source>
</evidence>
<dbReference type="SUPFAM" id="SSF53613">
    <property type="entry name" value="Ribokinase-like"/>
    <property type="match status" value="1"/>
</dbReference>
<keyword evidence="2 4" id="KW-0418">Kinase</keyword>
<keyword evidence="1" id="KW-0808">Transferase</keyword>
<dbReference type="InterPro" id="IPR029056">
    <property type="entry name" value="Ribokinase-like"/>
</dbReference>
<evidence type="ECO:0000256" key="1">
    <source>
        <dbReference type="ARBA" id="ARBA00022679"/>
    </source>
</evidence>
<dbReference type="PANTHER" id="PTHR10584">
    <property type="entry name" value="SUGAR KINASE"/>
    <property type="match status" value="1"/>
</dbReference>
<dbReference type="PANTHER" id="PTHR10584:SF166">
    <property type="entry name" value="RIBOKINASE"/>
    <property type="match status" value="1"/>
</dbReference>
<dbReference type="CDD" id="cd01941">
    <property type="entry name" value="YeiC_kinase_like"/>
    <property type="match status" value="1"/>
</dbReference>
<gene>
    <name evidence="4" type="ORF">MPAN_003030</name>
</gene>
<dbReference type="RefSeq" id="WP_176239674.1">
    <property type="nucleotide sequence ID" value="NZ_AP024412.1"/>
</dbReference>
<organism evidence="4 5">
    <name type="scientific">Mariniplasma anaerobium</name>
    <dbReference type="NCBI Taxonomy" id="2735436"/>
    <lineage>
        <taxon>Bacteria</taxon>
        <taxon>Bacillati</taxon>
        <taxon>Mycoplasmatota</taxon>
        <taxon>Mollicutes</taxon>
        <taxon>Acholeplasmatales</taxon>
        <taxon>Acholeplasmataceae</taxon>
        <taxon>Mariniplasma</taxon>
    </lineage>
</organism>
<dbReference type="KEGG" id="manr:MPAN_003030"/>
<evidence type="ECO:0000256" key="2">
    <source>
        <dbReference type="ARBA" id="ARBA00022777"/>
    </source>
</evidence>
<dbReference type="AlphaFoldDB" id="A0A7U9XW35"/>
<dbReference type="Proteomes" id="UP000620133">
    <property type="component" value="Chromosome"/>
</dbReference>
<evidence type="ECO:0000313" key="4">
    <source>
        <dbReference type="EMBL" id="BCR35410.1"/>
    </source>
</evidence>
<dbReference type="EMBL" id="AP024412">
    <property type="protein sequence ID" value="BCR35410.1"/>
    <property type="molecule type" value="Genomic_DNA"/>
</dbReference>
<keyword evidence="5" id="KW-1185">Reference proteome</keyword>
<feature type="domain" description="Carbohydrate kinase PfkB" evidence="3">
    <location>
        <begin position="1"/>
        <end position="280"/>
    </location>
</feature>
<dbReference type="Gene3D" id="3.40.1190.20">
    <property type="match status" value="1"/>
</dbReference>